<comment type="caution">
    <text evidence="2">The sequence shown here is derived from an EMBL/GenBank/DDBJ whole genome shotgun (WGS) entry which is preliminary data.</text>
</comment>
<dbReference type="GO" id="GO:0003677">
    <property type="term" value="F:DNA binding"/>
    <property type="evidence" value="ECO:0007669"/>
    <property type="project" value="UniProtKB-KW"/>
</dbReference>
<feature type="compositionally biased region" description="Low complexity" evidence="1">
    <location>
        <begin position="24"/>
        <end position="42"/>
    </location>
</feature>
<keyword evidence="2" id="KW-0371">Homeobox</keyword>
<evidence type="ECO:0000256" key="1">
    <source>
        <dbReference type="SAM" id="MobiDB-lite"/>
    </source>
</evidence>
<name>A0A392Q4R0_9FABA</name>
<dbReference type="AlphaFoldDB" id="A0A392Q4R0"/>
<dbReference type="EMBL" id="LXQA010112292">
    <property type="protein sequence ID" value="MCI18902.1"/>
    <property type="molecule type" value="Genomic_DNA"/>
</dbReference>
<proteinExistence type="predicted"/>
<keyword evidence="2" id="KW-0238">DNA-binding</keyword>
<protein>
    <submittedName>
        <fullName evidence="2">BEL1-like homeodomain protein</fullName>
    </submittedName>
</protein>
<accession>A0A392Q4R0</accession>
<evidence type="ECO:0000313" key="2">
    <source>
        <dbReference type="EMBL" id="MCI18902.1"/>
    </source>
</evidence>
<feature type="region of interest" description="Disordered" evidence="1">
    <location>
        <begin position="1"/>
        <end position="97"/>
    </location>
</feature>
<keyword evidence="3" id="KW-1185">Reference proteome</keyword>
<reference evidence="2 3" key="1">
    <citation type="journal article" date="2018" name="Front. Plant Sci.">
        <title>Red Clover (Trifolium pratense) and Zigzag Clover (T. medium) - A Picture of Genomic Similarities and Differences.</title>
        <authorList>
            <person name="Dluhosova J."/>
            <person name="Istvanek J."/>
            <person name="Nedelnik J."/>
            <person name="Repkova J."/>
        </authorList>
    </citation>
    <scope>NUCLEOTIDE SEQUENCE [LARGE SCALE GENOMIC DNA]</scope>
    <source>
        <strain evidence="3">cv. 10/8</strain>
        <tissue evidence="2">Leaf</tissue>
    </source>
</reference>
<evidence type="ECO:0000313" key="3">
    <source>
        <dbReference type="Proteomes" id="UP000265520"/>
    </source>
</evidence>
<feature type="compositionally biased region" description="Basic and acidic residues" evidence="1">
    <location>
        <begin position="52"/>
        <end position="62"/>
    </location>
</feature>
<dbReference type="Proteomes" id="UP000265520">
    <property type="component" value="Unassembled WGS sequence"/>
</dbReference>
<feature type="non-terminal residue" evidence="2">
    <location>
        <position position="97"/>
    </location>
</feature>
<feature type="compositionally biased region" description="Polar residues" evidence="1">
    <location>
        <begin position="64"/>
        <end position="86"/>
    </location>
</feature>
<sequence>MVEEMYQQELNEAECATEDRERNQSNSNSGNQTQTPPTSSATEPPPPTPTRKRSDINPHENDPSIVSINRQHSFSENQAMQSTTVSEVVPSFDSDMA</sequence>
<organism evidence="2 3">
    <name type="scientific">Trifolium medium</name>
    <dbReference type="NCBI Taxonomy" id="97028"/>
    <lineage>
        <taxon>Eukaryota</taxon>
        <taxon>Viridiplantae</taxon>
        <taxon>Streptophyta</taxon>
        <taxon>Embryophyta</taxon>
        <taxon>Tracheophyta</taxon>
        <taxon>Spermatophyta</taxon>
        <taxon>Magnoliopsida</taxon>
        <taxon>eudicotyledons</taxon>
        <taxon>Gunneridae</taxon>
        <taxon>Pentapetalae</taxon>
        <taxon>rosids</taxon>
        <taxon>fabids</taxon>
        <taxon>Fabales</taxon>
        <taxon>Fabaceae</taxon>
        <taxon>Papilionoideae</taxon>
        <taxon>50 kb inversion clade</taxon>
        <taxon>NPAAA clade</taxon>
        <taxon>Hologalegina</taxon>
        <taxon>IRL clade</taxon>
        <taxon>Trifolieae</taxon>
        <taxon>Trifolium</taxon>
    </lineage>
</organism>